<gene>
    <name evidence="4" type="ORF">QF206_11630</name>
</gene>
<keyword evidence="2" id="KW-0560">Oxidoreductase</keyword>
<sequence>MSGQARRVALIAGGTAGIGLGAARALAAQGVEVVVGGRDAERANAAARSLDGPGEVVGTVLDSTDQASIDAAVRLAVERFGRLDVIVHSVGAAPSGTFDEWDDAPWRDAFEQKVLGAKRLMSAALPELRKSDSGRIVLVAGSAGKEPGASMAVAGTMNGALISLTRAAATQLAPEGITVNAVSPGPTATGRWERLVEMNAERTATDADTARAAMSEAFPQGRPADVAEVAAAIAFLASPEASFVTGTNMTVDGGQSRSI</sequence>
<comment type="similarity">
    <text evidence="1">Belongs to the short-chain dehydrogenases/reductases (SDR) family.</text>
</comment>
<dbReference type="InterPro" id="IPR050259">
    <property type="entry name" value="SDR"/>
</dbReference>
<reference evidence="4 5" key="1">
    <citation type="submission" date="2023-04" db="EMBL/GenBank/DDBJ databases">
        <title>Klugiella caeni sp. nov. isolated from the sludge of biochemical tank.</title>
        <authorList>
            <person name="Geng K."/>
        </authorList>
    </citation>
    <scope>NUCLEOTIDE SEQUENCE [LARGE SCALE GENOMIC DNA]</scope>
    <source>
        <strain evidence="4 5">YN-L-19</strain>
    </source>
</reference>
<dbReference type="InterPro" id="IPR057326">
    <property type="entry name" value="KR_dom"/>
</dbReference>
<dbReference type="SMART" id="SM00822">
    <property type="entry name" value="PKS_KR"/>
    <property type="match status" value="1"/>
</dbReference>
<dbReference type="PRINTS" id="PR00081">
    <property type="entry name" value="GDHRDH"/>
</dbReference>
<feature type="domain" description="Ketoreductase" evidence="3">
    <location>
        <begin position="7"/>
        <end position="185"/>
    </location>
</feature>
<comment type="caution">
    <text evidence="4">The sequence shown here is derived from an EMBL/GenBank/DDBJ whole genome shotgun (WGS) entry which is preliminary data.</text>
</comment>
<organism evidence="4 5">
    <name type="scientific">Ruicaihuangia caeni</name>
    <dbReference type="NCBI Taxonomy" id="3042517"/>
    <lineage>
        <taxon>Bacteria</taxon>
        <taxon>Bacillati</taxon>
        <taxon>Actinomycetota</taxon>
        <taxon>Actinomycetes</taxon>
        <taxon>Micrococcales</taxon>
        <taxon>Microbacteriaceae</taxon>
        <taxon>Ruicaihuangia</taxon>
    </lineage>
</organism>
<evidence type="ECO:0000259" key="3">
    <source>
        <dbReference type="SMART" id="SM00822"/>
    </source>
</evidence>
<dbReference type="GO" id="GO:0016491">
    <property type="term" value="F:oxidoreductase activity"/>
    <property type="evidence" value="ECO:0007669"/>
    <property type="project" value="UniProtKB-KW"/>
</dbReference>
<dbReference type="FunFam" id="3.40.50.720:FF:000084">
    <property type="entry name" value="Short-chain dehydrogenase reductase"/>
    <property type="match status" value="1"/>
</dbReference>
<accession>A0AAW6T7V2</accession>
<evidence type="ECO:0000313" key="4">
    <source>
        <dbReference type="EMBL" id="MDI2099614.1"/>
    </source>
</evidence>
<dbReference type="Proteomes" id="UP001321506">
    <property type="component" value="Unassembled WGS sequence"/>
</dbReference>
<protein>
    <submittedName>
        <fullName evidence="4">SDR family oxidoreductase</fullName>
    </submittedName>
</protein>
<dbReference type="InterPro" id="IPR002347">
    <property type="entry name" value="SDR_fam"/>
</dbReference>
<dbReference type="AlphaFoldDB" id="A0AAW6T7V2"/>
<dbReference type="SUPFAM" id="SSF51735">
    <property type="entry name" value="NAD(P)-binding Rossmann-fold domains"/>
    <property type="match status" value="1"/>
</dbReference>
<name>A0AAW6T7V2_9MICO</name>
<evidence type="ECO:0000256" key="1">
    <source>
        <dbReference type="ARBA" id="ARBA00006484"/>
    </source>
</evidence>
<dbReference type="EMBL" id="JASATX010000006">
    <property type="protein sequence ID" value="MDI2099614.1"/>
    <property type="molecule type" value="Genomic_DNA"/>
</dbReference>
<evidence type="ECO:0000256" key="2">
    <source>
        <dbReference type="ARBA" id="ARBA00023002"/>
    </source>
</evidence>
<dbReference type="PANTHER" id="PTHR42879">
    <property type="entry name" value="3-OXOACYL-(ACYL-CARRIER-PROTEIN) REDUCTASE"/>
    <property type="match status" value="1"/>
</dbReference>
<evidence type="ECO:0000313" key="5">
    <source>
        <dbReference type="Proteomes" id="UP001321506"/>
    </source>
</evidence>
<dbReference type="RefSeq" id="WP_281489407.1">
    <property type="nucleotide sequence ID" value="NZ_JASATX010000006.1"/>
</dbReference>
<keyword evidence="5" id="KW-1185">Reference proteome</keyword>
<proteinExistence type="inferred from homology"/>
<dbReference type="Pfam" id="PF13561">
    <property type="entry name" value="adh_short_C2"/>
    <property type="match status" value="1"/>
</dbReference>
<dbReference type="Gene3D" id="3.40.50.720">
    <property type="entry name" value="NAD(P)-binding Rossmann-like Domain"/>
    <property type="match status" value="1"/>
</dbReference>
<dbReference type="PANTHER" id="PTHR42879:SF6">
    <property type="entry name" value="NADPH-DEPENDENT REDUCTASE BACG"/>
    <property type="match status" value="1"/>
</dbReference>
<dbReference type="InterPro" id="IPR036291">
    <property type="entry name" value="NAD(P)-bd_dom_sf"/>
</dbReference>